<dbReference type="RefSeq" id="XP_018286070.1">
    <property type="nucleotide sequence ID" value="XM_018437049.1"/>
</dbReference>
<organism evidence="1 2">
    <name type="scientific">Phycomyces blakesleeanus (strain ATCC 8743b / DSM 1359 / FGSC 10004 / NBRC 33097 / NRRL 1555)</name>
    <dbReference type="NCBI Taxonomy" id="763407"/>
    <lineage>
        <taxon>Eukaryota</taxon>
        <taxon>Fungi</taxon>
        <taxon>Fungi incertae sedis</taxon>
        <taxon>Mucoromycota</taxon>
        <taxon>Mucoromycotina</taxon>
        <taxon>Mucoromycetes</taxon>
        <taxon>Mucorales</taxon>
        <taxon>Phycomycetaceae</taxon>
        <taxon>Phycomyces</taxon>
    </lineage>
</organism>
<dbReference type="GeneID" id="28997955"/>
<reference evidence="2" key="1">
    <citation type="submission" date="2015-06" db="EMBL/GenBank/DDBJ databases">
        <title>Expansion of signal transduction pathways in fungi by whole-genome duplication.</title>
        <authorList>
            <consortium name="DOE Joint Genome Institute"/>
            <person name="Corrochano L.M."/>
            <person name="Kuo A."/>
            <person name="Marcet-Houben M."/>
            <person name="Polaino S."/>
            <person name="Salamov A."/>
            <person name="Villalobos J.M."/>
            <person name="Alvarez M.I."/>
            <person name="Avalos J."/>
            <person name="Benito E.P."/>
            <person name="Benoit I."/>
            <person name="Burger G."/>
            <person name="Camino L.P."/>
            <person name="Canovas D."/>
            <person name="Cerda-Olmedo E."/>
            <person name="Cheng J.-F."/>
            <person name="Dominguez A."/>
            <person name="Elias M."/>
            <person name="Eslava A.P."/>
            <person name="Glaser F."/>
            <person name="Grimwood J."/>
            <person name="Gutierrez G."/>
            <person name="Heitman J."/>
            <person name="Henrissat B."/>
            <person name="Iturriaga E.A."/>
            <person name="Lang B.F."/>
            <person name="Lavin J.L."/>
            <person name="Lee S."/>
            <person name="Li W."/>
            <person name="Lindquist E."/>
            <person name="Lopez-Garcia S."/>
            <person name="Luque E.M."/>
            <person name="Marcos A.T."/>
            <person name="Martin J."/>
            <person name="McCluskey K."/>
            <person name="Medina H.R."/>
            <person name="Miralles-Duran A."/>
            <person name="Miyazaki A."/>
            <person name="Munoz-Torres E."/>
            <person name="Oguiza J.A."/>
            <person name="Ohm R."/>
            <person name="Olmedo M."/>
            <person name="Orejas M."/>
            <person name="Ortiz-Castellanos L."/>
            <person name="Pisabarro A.G."/>
            <person name="Rodriguez-Romero J."/>
            <person name="Ruiz-Herrera J."/>
            <person name="Ruiz-Vazquez R."/>
            <person name="Sanz C."/>
            <person name="Schackwitz W."/>
            <person name="Schmutz J."/>
            <person name="Shahriari M."/>
            <person name="Shelest E."/>
            <person name="Silva-Franco F."/>
            <person name="Soanes D."/>
            <person name="Syed K."/>
            <person name="Tagua V.G."/>
            <person name="Talbot N.J."/>
            <person name="Thon M."/>
            <person name="De vries R.P."/>
            <person name="Wiebenga A."/>
            <person name="Yadav J.S."/>
            <person name="Braun E.L."/>
            <person name="Baker S."/>
            <person name="Garre V."/>
            <person name="Horwitz B."/>
            <person name="Torres-Martinez S."/>
            <person name="Idnurm A."/>
            <person name="Herrera-Estrella A."/>
            <person name="Gabaldon T."/>
            <person name="Grigoriev I.V."/>
        </authorList>
    </citation>
    <scope>NUCLEOTIDE SEQUENCE [LARGE SCALE GENOMIC DNA]</scope>
    <source>
        <strain evidence="2">NRRL 1555(-)</strain>
    </source>
</reference>
<dbReference type="InParanoid" id="A0A163D1J1"/>
<proteinExistence type="predicted"/>
<keyword evidence="2" id="KW-1185">Reference proteome</keyword>
<sequence length="141" mass="16371">MSIKHAQFQPVERNYKKKNKQQCDWVQKWQLIDMDFTAERVFLGELAFHNRLKRDIFWSKEKINVVFTGHTAKTNATSILGSISVIALINVSLRVSKCSNKRKHRRATDGHSTGTETVAGQYLMLYWTWLLMEQILGCVPD</sequence>
<dbReference type="Proteomes" id="UP000077315">
    <property type="component" value="Unassembled WGS sequence"/>
</dbReference>
<protein>
    <submittedName>
        <fullName evidence="1">Uncharacterized protein</fullName>
    </submittedName>
</protein>
<dbReference type="VEuPathDB" id="FungiDB:PHYBLDRAFT_173524"/>
<evidence type="ECO:0000313" key="1">
    <source>
        <dbReference type="EMBL" id="OAD68030.1"/>
    </source>
</evidence>
<accession>A0A163D1J1</accession>
<dbReference type="STRING" id="763407.A0A163D1J1"/>
<name>A0A163D1J1_PHYB8</name>
<dbReference type="AlphaFoldDB" id="A0A163D1J1"/>
<dbReference type="EMBL" id="KV440996">
    <property type="protein sequence ID" value="OAD68030.1"/>
    <property type="molecule type" value="Genomic_DNA"/>
</dbReference>
<gene>
    <name evidence="1" type="ORF">PHYBLDRAFT_173524</name>
</gene>
<evidence type="ECO:0000313" key="2">
    <source>
        <dbReference type="Proteomes" id="UP000077315"/>
    </source>
</evidence>